<dbReference type="Gene3D" id="1.10.100.10">
    <property type="entry name" value="Insulin-like"/>
    <property type="match status" value="1"/>
</dbReference>
<evidence type="ECO:0000259" key="1">
    <source>
        <dbReference type="Pfam" id="PF00049"/>
    </source>
</evidence>
<dbReference type="GO" id="GO:0005576">
    <property type="term" value="C:extracellular region"/>
    <property type="evidence" value="ECO:0007669"/>
    <property type="project" value="InterPro"/>
</dbReference>
<keyword evidence="3" id="KW-1185">Reference proteome</keyword>
<dbReference type="InterPro" id="IPR016179">
    <property type="entry name" value="Insulin-like"/>
</dbReference>
<protein>
    <recommendedName>
        <fullName evidence="1">Insulin-like domain-containing protein</fullName>
    </recommendedName>
</protein>
<evidence type="ECO:0000313" key="2">
    <source>
        <dbReference type="Ensembl" id="ENSDLAP00005077374.1"/>
    </source>
</evidence>
<dbReference type="GO" id="GO:0005179">
    <property type="term" value="F:hormone activity"/>
    <property type="evidence" value="ECO:0007669"/>
    <property type="project" value="InterPro"/>
</dbReference>
<dbReference type="Proteomes" id="UP000694389">
    <property type="component" value="Unassembled WGS sequence"/>
</dbReference>
<feature type="domain" description="Insulin-like" evidence="1">
    <location>
        <begin position="33"/>
        <end position="62"/>
    </location>
</feature>
<dbReference type="InterPro" id="IPR036438">
    <property type="entry name" value="Insulin-like_sf"/>
</dbReference>
<evidence type="ECO:0000313" key="3">
    <source>
        <dbReference type="Proteomes" id="UP000694389"/>
    </source>
</evidence>
<dbReference type="AlphaFoldDB" id="A0A8P4GM54"/>
<sequence>MLGLSHEPSLSSIPPSYVCQLKTSMMAFALNCLSHQVSFLPRGILQQYCHRPCSIFDLENYCD</sequence>
<accession>A0A8P4GM54</accession>
<organism evidence="2 3">
    <name type="scientific">Dicentrarchus labrax</name>
    <name type="common">European seabass</name>
    <name type="synonym">Morone labrax</name>
    <dbReference type="NCBI Taxonomy" id="13489"/>
    <lineage>
        <taxon>Eukaryota</taxon>
        <taxon>Metazoa</taxon>
        <taxon>Chordata</taxon>
        <taxon>Craniata</taxon>
        <taxon>Vertebrata</taxon>
        <taxon>Euteleostomi</taxon>
        <taxon>Actinopterygii</taxon>
        <taxon>Neopterygii</taxon>
        <taxon>Teleostei</taxon>
        <taxon>Neoteleostei</taxon>
        <taxon>Acanthomorphata</taxon>
        <taxon>Eupercaria</taxon>
        <taxon>Moronidae</taxon>
        <taxon>Dicentrarchus</taxon>
    </lineage>
</organism>
<proteinExistence type="predicted"/>
<name>A0A8P4GM54_DICLA</name>
<dbReference type="Ensembl" id="ENSDLAT00005080925.1">
    <property type="protein sequence ID" value="ENSDLAP00005077374.1"/>
    <property type="gene ID" value="ENSDLAG00005030010.1"/>
</dbReference>
<reference evidence="2" key="2">
    <citation type="submission" date="2025-09" db="UniProtKB">
        <authorList>
            <consortium name="Ensembl"/>
        </authorList>
    </citation>
    <scope>IDENTIFICATION</scope>
</reference>
<dbReference type="Pfam" id="PF00049">
    <property type="entry name" value="Insulin"/>
    <property type="match status" value="1"/>
</dbReference>
<dbReference type="SUPFAM" id="SSF56994">
    <property type="entry name" value="Insulin-like"/>
    <property type="match status" value="1"/>
</dbReference>
<reference evidence="2" key="1">
    <citation type="submission" date="2025-08" db="UniProtKB">
        <authorList>
            <consortium name="Ensembl"/>
        </authorList>
    </citation>
    <scope>IDENTIFICATION</scope>
</reference>